<name>A0ABT2JP66_9ACTN</name>
<accession>A0ABT2JP66</accession>
<organism evidence="1 2">
    <name type="scientific">Streptomyces gossypii</name>
    <dbReference type="NCBI Taxonomy" id="2883101"/>
    <lineage>
        <taxon>Bacteria</taxon>
        <taxon>Bacillati</taxon>
        <taxon>Actinomycetota</taxon>
        <taxon>Actinomycetes</taxon>
        <taxon>Kitasatosporales</taxon>
        <taxon>Streptomycetaceae</taxon>
        <taxon>Streptomyces</taxon>
    </lineage>
</organism>
<evidence type="ECO:0000313" key="2">
    <source>
        <dbReference type="Proteomes" id="UP001156389"/>
    </source>
</evidence>
<evidence type="ECO:0000313" key="1">
    <source>
        <dbReference type="EMBL" id="MCT2589518.1"/>
    </source>
</evidence>
<dbReference type="Gene3D" id="2.60.20.10">
    <property type="entry name" value="Crystallins"/>
    <property type="match status" value="1"/>
</dbReference>
<dbReference type="Pfam" id="PF03995">
    <property type="entry name" value="Inhibitor_I36"/>
    <property type="match status" value="1"/>
</dbReference>
<dbReference type="RefSeq" id="WP_260216486.1">
    <property type="nucleotide sequence ID" value="NZ_JAJAGO010000002.1"/>
</dbReference>
<keyword evidence="2" id="KW-1185">Reference proteome</keyword>
<gene>
    <name evidence="1" type="ORF">LHJ74_06200</name>
</gene>
<proteinExistence type="predicted"/>
<protein>
    <submittedName>
        <fullName evidence="1">Peptidase inhibitor family I36 protein</fullName>
    </submittedName>
</protein>
<dbReference type="Proteomes" id="UP001156389">
    <property type="component" value="Unassembled WGS sequence"/>
</dbReference>
<sequence length="168" mass="18175">MAWTPQVQAASSPEGGAVARYGQQKINLQQDGWRDARTCVVHSEADVCCVKTHAEADRTLGYSRASDPLLRNAKADAKALPACANGWLCLYENANGGGRRLIFSERQWHNLTEYDFNDKTPSWRNNQTDSAGYLARDLGGNGGSIALSAKSYSSNLGSYNDWAGSVAA</sequence>
<reference evidence="1 2" key="1">
    <citation type="submission" date="2021-10" db="EMBL/GenBank/DDBJ databases">
        <title>Streptomyces gossypii sp. nov., isolated from soil collected from cotton field.</title>
        <authorList>
            <person name="Ge X."/>
            <person name="Chen X."/>
            <person name="Liu W."/>
        </authorList>
    </citation>
    <scope>NUCLEOTIDE SEQUENCE [LARGE SCALE GENOMIC DNA]</scope>
    <source>
        <strain evidence="1 2">N2-109</strain>
    </source>
</reference>
<comment type="caution">
    <text evidence="1">The sequence shown here is derived from an EMBL/GenBank/DDBJ whole genome shotgun (WGS) entry which is preliminary data.</text>
</comment>
<dbReference type="EMBL" id="JAJAGO010000002">
    <property type="protein sequence ID" value="MCT2589518.1"/>
    <property type="molecule type" value="Genomic_DNA"/>
</dbReference>